<reference evidence="2" key="1">
    <citation type="submission" date="2023-03" db="UniProtKB">
        <authorList>
            <consortium name="EnsemblPlants"/>
        </authorList>
    </citation>
    <scope>IDENTIFICATION</scope>
</reference>
<feature type="compositionally biased region" description="Low complexity" evidence="1">
    <location>
        <begin position="18"/>
        <end position="33"/>
    </location>
</feature>
<dbReference type="EnsemblPlants" id="MELO3C021824.2.1">
    <property type="protein sequence ID" value="MELO3C021824.2.1"/>
    <property type="gene ID" value="MELO3C021824.2"/>
</dbReference>
<protein>
    <submittedName>
        <fullName evidence="2">Uncharacterized protein</fullName>
    </submittedName>
</protein>
<evidence type="ECO:0000256" key="1">
    <source>
        <dbReference type="SAM" id="MobiDB-lite"/>
    </source>
</evidence>
<sequence length="72" mass="8102">RKFYKKPEGFGTQSSKDFTNSNTFGTGSSSSFTASQRKDSDRSTSQIDKSVRCQCRDVIATRSDRHPQSFNL</sequence>
<proteinExistence type="predicted"/>
<feature type="region of interest" description="Disordered" evidence="1">
    <location>
        <begin position="1"/>
        <end position="49"/>
    </location>
</feature>
<organism evidence="2">
    <name type="scientific">Cucumis melo</name>
    <name type="common">Muskmelon</name>
    <dbReference type="NCBI Taxonomy" id="3656"/>
    <lineage>
        <taxon>Eukaryota</taxon>
        <taxon>Viridiplantae</taxon>
        <taxon>Streptophyta</taxon>
        <taxon>Embryophyta</taxon>
        <taxon>Tracheophyta</taxon>
        <taxon>Spermatophyta</taxon>
        <taxon>Magnoliopsida</taxon>
        <taxon>eudicotyledons</taxon>
        <taxon>Gunneridae</taxon>
        <taxon>Pentapetalae</taxon>
        <taxon>rosids</taxon>
        <taxon>fabids</taxon>
        <taxon>Cucurbitales</taxon>
        <taxon>Cucurbitaceae</taxon>
        <taxon>Benincaseae</taxon>
        <taxon>Cucumis</taxon>
    </lineage>
</organism>
<accession>A0A9I9DQ90</accession>
<evidence type="ECO:0000313" key="2">
    <source>
        <dbReference type="EnsemblPlants" id="MELO3C021824.2.1"/>
    </source>
</evidence>
<dbReference type="AlphaFoldDB" id="A0A9I9DQ90"/>
<name>A0A9I9DQ90_CUCME</name>
<dbReference type="Gramene" id="MELO3C021824.2.1">
    <property type="protein sequence ID" value="MELO3C021824.2.1"/>
    <property type="gene ID" value="MELO3C021824.2"/>
</dbReference>